<dbReference type="Gene3D" id="3.80.10.10">
    <property type="entry name" value="Ribonuclease Inhibitor"/>
    <property type="match status" value="1"/>
</dbReference>
<dbReference type="InterPro" id="IPR032675">
    <property type="entry name" value="LRR_dom_sf"/>
</dbReference>
<dbReference type="SUPFAM" id="SSF52047">
    <property type="entry name" value="RNI-like"/>
    <property type="match status" value="1"/>
</dbReference>
<accession>A0ABD1CUG9</accession>
<sequence>MSESYQLTAMETCVRWAQILSSDRYLKHRRLLLSPYNLCPSVVQDLDEMKRFRAYGIEYSLDVPFLWNLRDFLFCEEVASNVEELRLRMSETLTSNDKLHLPVLKEKWSVMRSRVTLPKLRTVVMDDPNWVINPIMLQHSEQIRDLTVRYIDKESFVMATGLRPFENLQSLTVVADHSRSFPRLTASDLTRSHALLFQRLKYLKITDGVDAFYFAYKSIFREATNLETLIIHGVDMSENAFNQIDGLKKLKELYLYCRIYQSRLVRHLALPNLQKLTTCQQMAPLSSTPNLKVLHIKDHKRLGGRFMFGEEEKLAGYFKQFNQRLERLKLERIDLDSTFVKLICSLSRLQSLEMLGVEMEQTAIERVFNSLAELRMAHFERCNLVVSFSYAKEVESKDEDSKNLTGFFEQMRRDFADCYIVDVNCRVVHRCFVSKRLS</sequence>
<gene>
    <name evidence="1" type="ORF">pipiens_001430</name>
</gene>
<name>A0ABD1CUG9_CULPP</name>
<reference evidence="1 2" key="1">
    <citation type="submission" date="2024-05" db="EMBL/GenBank/DDBJ databases">
        <title>Culex pipiens pipiens assembly and annotation.</title>
        <authorList>
            <person name="Alout H."/>
            <person name="Durand T."/>
        </authorList>
    </citation>
    <scope>NUCLEOTIDE SEQUENCE [LARGE SCALE GENOMIC DNA]</scope>
    <source>
        <strain evidence="1">HA-2024</strain>
        <tissue evidence="1">Whole body</tissue>
    </source>
</reference>
<evidence type="ECO:0000313" key="1">
    <source>
        <dbReference type="EMBL" id="KAL1380018.1"/>
    </source>
</evidence>
<organism evidence="1 2">
    <name type="scientific">Culex pipiens pipiens</name>
    <name type="common">Northern house mosquito</name>
    <dbReference type="NCBI Taxonomy" id="38569"/>
    <lineage>
        <taxon>Eukaryota</taxon>
        <taxon>Metazoa</taxon>
        <taxon>Ecdysozoa</taxon>
        <taxon>Arthropoda</taxon>
        <taxon>Hexapoda</taxon>
        <taxon>Insecta</taxon>
        <taxon>Pterygota</taxon>
        <taxon>Neoptera</taxon>
        <taxon>Endopterygota</taxon>
        <taxon>Diptera</taxon>
        <taxon>Nematocera</taxon>
        <taxon>Culicoidea</taxon>
        <taxon>Culicidae</taxon>
        <taxon>Culicinae</taxon>
        <taxon>Culicini</taxon>
        <taxon>Culex</taxon>
        <taxon>Culex</taxon>
    </lineage>
</organism>
<evidence type="ECO:0000313" key="2">
    <source>
        <dbReference type="Proteomes" id="UP001562425"/>
    </source>
</evidence>
<dbReference type="EMBL" id="JBEHCU010009368">
    <property type="protein sequence ID" value="KAL1380018.1"/>
    <property type="molecule type" value="Genomic_DNA"/>
</dbReference>
<dbReference type="AlphaFoldDB" id="A0ABD1CUG9"/>
<protein>
    <submittedName>
        <fullName evidence="1">Uncharacterized protein</fullName>
    </submittedName>
</protein>
<dbReference type="Proteomes" id="UP001562425">
    <property type="component" value="Unassembled WGS sequence"/>
</dbReference>
<comment type="caution">
    <text evidence="1">The sequence shown here is derived from an EMBL/GenBank/DDBJ whole genome shotgun (WGS) entry which is preliminary data.</text>
</comment>
<keyword evidence="2" id="KW-1185">Reference proteome</keyword>
<proteinExistence type="predicted"/>